<evidence type="ECO:0000256" key="1">
    <source>
        <dbReference type="ARBA" id="ARBA00008455"/>
    </source>
</evidence>
<feature type="domain" description="Peptidase C1A papain C-terminal" evidence="2">
    <location>
        <begin position="5"/>
        <end position="192"/>
    </location>
</feature>
<dbReference type="AlphaFoldDB" id="A0AA86QP47"/>
<dbReference type="PANTHER" id="PTHR12411">
    <property type="entry name" value="CYSTEINE PROTEASE FAMILY C1-RELATED"/>
    <property type="match status" value="1"/>
</dbReference>
<evidence type="ECO:0000313" key="4">
    <source>
        <dbReference type="EMBL" id="CAL6049337.1"/>
    </source>
</evidence>
<organism evidence="3">
    <name type="scientific">Hexamita inflata</name>
    <dbReference type="NCBI Taxonomy" id="28002"/>
    <lineage>
        <taxon>Eukaryota</taxon>
        <taxon>Metamonada</taxon>
        <taxon>Diplomonadida</taxon>
        <taxon>Hexamitidae</taxon>
        <taxon>Hexamitinae</taxon>
        <taxon>Hexamita</taxon>
    </lineage>
</organism>
<comment type="similarity">
    <text evidence="1">Belongs to the peptidase C1 family.</text>
</comment>
<dbReference type="GO" id="GO:0006508">
    <property type="term" value="P:proteolysis"/>
    <property type="evidence" value="ECO:0007669"/>
    <property type="project" value="InterPro"/>
</dbReference>
<comment type="caution">
    <text evidence="3">The sequence shown here is derived from an EMBL/GenBank/DDBJ whole genome shotgun (WGS) entry which is preliminary data.</text>
</comment>
<dbReference type="Pfam" id="PF00112">
    <property type="entry name" value="Peptidase_C1"/>
    <property type="match status" value="1"/>
</dbReference>
<accession>A0AA86QP47</accession>
<keyword evidence="5" id="KW-1185">Reference proteome</keyword>
<dbReference type="InterPro" id="IPR013128">
    <property type="entry name" value="Peptidase_C1A"/>
</dbReference>
<evidence type="ECO:0000313" key="3">
    <source>
        <dbReference type="EMBL" id="CAI9956704.1"/>
    </source>
</evidence>
<dbReference type="EMBL" id="CAXDID020000179">
    <property type="protein sequence ID" value="CAL6049337.1"/>
    <property type="molecule type" value="Genomic_DNA"/>
</dbReference>
<protein>
    <submittedName>
        <fullName evidence="3">Cathepsin B</fullName>
    </submittedName>
    <submittedName>
        <fullName evidence="4">Cathepsin_B</fullName>
    </submittedName>
</protein>
<gene>
    <name evidence="4" type="ORF">HINF_LOCUS43191</name>
    <name evidence="3" type="ORF">HINF_LOCUS44349</name>
</gene>
<evidence type="ECO:0000259" key="2">
    <source>
        <dbReference type="SMART" id="SM00645"/>
    </source>
</evidence>
<dbReference type="InterPro" id="IPR000668">
    <property type="entry name" value="Peptidase_C1A_C"/>
</dbReference>
<dbReference type="SUPFAM" id="SSF54001">
    <property type="entry name" value="Cysteine proteinases"/>
    <property type="match status" value="1"/>
</dbReference>
<dbReference type="InterPro" id="IPR038765">
    <property type="entry name" value="Papain-like_cys_pep_sf"/>
</dbReference>
<sequence length="193" mass="22820">MILILPIWLQTWQNHHIFIFQINRKPYNHQFTFRNLEFWQQQFQVLLLKFHNENYFLTEYNGIGKCPTTCDDGSKLPTLVKAQGIQLICYNYLDNEALIKKVLINGPVSTMVWVYEDLQYYESGIYQHVYRNTVGGWSACEFVGYGEENGVKYWKVKNVWGREWGENGYFRILRGNGDLGEAYIKSDCYQAIV</sequence>
<reference evidence="3" key="1">
    <citation type="submission" date="2023-06" db="EMBL/GenBank/DDBJ databases">
        <authorList>
            <person name="Kurt Z."/>
        </authorList>
    </citation>
    <scope>NUCLEOTIDE SEQUENCE</scope>
</reference>
<evidence type="ECO:0000313" key="5">
    <source>
        <dbReference type="Proteomes" id="UP001642409"/>
    </source>
</evidence>
<dbReference type="EMBL" id="CATOUU010000879">
    <property type="protein sequence ID" value="CAI9956704.1"/>
    <property type="molecule type" value="Genomic_DNA"/>
</dbReference>
<dbReference type="GO" id="GO:0008234">
    <property type="term" value="F:cysteine-type peptidase activity"/>
    <property type="evidence" value="ECO:0007669"/>
    <property type="project" value="InterPro"/>
</dbReference>
<name>A0AA86QP47_9EUKA</name>
<dbReference type="SMART" id="SM00645">
    <property type="entry name" value="Pept_C1"/>
    <property type="match status" value="1"/>
</dbReference>
<proteinExistence type="inferred from homology"/>
<dbReference type="Proteomes" id="UP001642409">
    <property type="component" value="Unassembled WGS sequence"/>
</dbReference>
<dbReference type="Gene3D" id="3.90.70.10">
    <property type="entry name" value="Cysteine proteinases"/>
    <property type="match status" value="1"/>
</dbReference>
<reference evidence="4 5" key="2">
    <citation type="submission" date="2024-07" db="EMBL/GenBank/DDBJ databases">
        <authorList>
            <person name="Akdeniz Z."/>
        </authorList>
    </citation>
    <scope>NUCLEOTIDE SEQUENCE [LARGE SCALE GENOMIC DNA]</scope>
</reference>